<protein>
    <submittedName>
        <fullName evidence="9">Hemicentin-1 (inferred by orthology to a human protein)</fullName>
    </submittedName>
</protein>
<feature type="region of interest" description="Disordered" evidence="5">
    <location>
        <begin position="459"/>
        <end position="479"/>
    </location>
</feature>
<feature type="region of interest" description="Disordered" evidence="5">
    <location>
        <begin position="525"/>
        <end position="556"/>
    </location>
</feature>
<evidence type="ECO:0000256" key="4">
    <source>
        <dbReference type="ARBA" id="ARBA00023319"/>
    </source>
</evidence>
<dbReference type="Pfam" id="PF07679">
    <property type="entry name" value="I-set"/>
    <property type="match status" value="6"/>
</dbReference>
<feature type="domain" description="Ig-like" evidence="6">
    <location>
        <begin position="201"/>
        <end position="287"/>
    </location>
</feature>
<name>A0A158PPS0_ANISI</name>
<dbReference type="CDD" id="cd00096">
    <property type="entry name" value="Ig"/>
    <property type="match status" value="1"/>
</dbReference>
<dbReference type="OrthoDB" id="5985519at2759"/>
<accession>A0A158PPS0</accession>
<gene>
    <name evidence="7" type="ORF">ASIM_LOCUS14780</name>
</gene>
<feature type="region of interest" description="Disordered" evidence="5">
    <location>
        <begin position="587"/>
        <end position="658"/>
    </location>
</feature>
<dbReference type="FunFam" id="2.60.40.10:FF:000130">
    <property type="entry name" value="Hemicentin 1"/>
    <property type="match status" value="1"/>
</dbReference>
<dbReference type="Proteomes" id="UP000267096">
    <property type="component" value="Unassembled WGS sequence"/>
</dbReference>
<dbReference type="InterPro" id="IPR013098">
    <property type="entry name" value="Ig_I-set"/>
</dbReference>
<dbReference type="InterPro" id="IPR007110">
    <property type="entry name" value="Ig-like_dom"/>
</dbReference>
<dbReference type="InterPro" id="IPR050958">
    <property type="entry name" value="Cell_Adh-Cytoskel_Orgn"/>
</dbReference>
<feature type="region of interest" description="Disordered" evidence="5">
    <location>
        <begin position="687"/>
        <end position="751"/>
    </location>
</feature>
<dbReference type="WBParaSite" id="ASIM_0001537001-mRNA-1">
    <property type="protein sequence ID" value="ASIM_0001537001-mRNA-1"/>
    <property type="gene ID" value="ASIM_0001537001"/>
</dbReference>
<dbReference type="Gene3D" id="2.60.40.10">
    <property type="entry name" value="Immunoglobulins"/>
    <property type="match status" value="8"/>
</dbReference>
<dbReference type="InterPro" id="IPR013783">
    <property type="entry name" value="Ig-like_fold"/>
</dbReference>
<dbReference type="SMART" id="SM00409">
    <property type="entry name" value="IG"/>
    <property type="match status" value="8"/>
</dbReference>
<feature type="domain" description="Ig-like" evidence="6">
    <location>
        <begin position="1138"/>
        <end position="1221"/>
    </location>
</feature>
<dbReference type="EMBL" id="UYRR01031926">
    <property type="protein sequence ID" value="VDK53323.1"/>
    <property type="molecule type" value="Genomic_DNA"/>
</dbReference>
<feature type="compositionally biased region" description="Basic and acidic residues" evidence="5">
    <location>
        <begin position="529"/>
        <end position="556"/>
    </location>
</feature>
<dbReference type="SUPFAM" id="SSF48726">
    <property type="entry name" value="Immunoglobulin"/>
    <property type="match status" value="8"/>
</dbReference>
<feature type="compositionally biased region" description="Basic and acidic residues" evidence="5">
    <location>
        <begin position="707"/>
        <end position="733"/>
    </location>
</feature>
<sequence length="1392" mass="157577">MDCAVDADPKPEIIWYRGDSPLYLSDNIHISSDGQWNSVMAGMNATLLNNDFCKQLAAIGFVQRGVLFQQITIRGAQVSDGGKYTCRATNEAGSADIDLTLKILIPPSIDKSNIIGNPLAIVGRSIYLECPVTGIPQPKVTWFKEGNPIDVRDQRILVDQNNQTFGILHVETKDEGRYYCVAENRGGKSEQEFNLEVVVPPQMETTELQRFTKREQDTLTLWCPVKNPPDSAAMTEIFWYKDVKRFFQISSDGRRLQLTRTTLADAGNYSCIALNRAGESSLEFDVEILCRNLATQKCRELETKHLYAYRKVYERRRYELWKHNQKIQNVMNKQSLETSDEHIRNSVHHRPAPPFMPTINVPVISTVIISGDSSSGKVTVRATDHSSTLAEVQAHPVQQHSSSSFHWDARQGSSSNAYVNNTISNRVNLEVTLVQAPSFPDGSINMESERNINVDGTAAKDAASPTVGEHEQTSQRTPDFVFEVHKAVDDRPTVDIPASLKSPSQQHQINSLDIRPTALAEISTLSQFDSRHPTERVPKVHAEHKQQQREQTVSERQRYYEALRRTQLEERQRQIDQAQREYEARLEAWRRENDPKQDHGSSKDSKYRSQEQFLGAAVEERNEKHLTDSSKRRRLPDDHHLQRSNHSTVHIGDRGIDSNKDGIMQIGVEKNLVVDSNFRNVHKIRRPHHQYHHRKHHQPHHVSHNRKQIDRSSSFEHPYHRSDLNVKSDHLDSKSSTQRENTGRKTDERERISSNRWGGKFLLYQTEWQPWDPDYSDTEWSQWYSYNNAIESTRRRRPAPKVDGSRNDAHPHVAVGRPITIWCIASGHPFPIIKWLKDGKVENGNTDDAVRILENGQGSSVIDYFFQCSTNIQTVHVLLGNDHLSSPPKKEISVQRHWCLRRIQHKMYLISFISALEIISAKAEHSGIWTCEAENDAGKTELEFNLDVWTPPIVKIDSDNTIRALDSSITLHCHASGNPQPTLSWSMAGQPLMSSAEGARISLKGTRLDIPRLKQSHVGDYTCSARNDAGSAEASIHVDVLVPPVISRDNVEMSPRLPTGQTLTLLCDASGKPFPELDWYINGTVVQESSGNLIMGEDGRYLQINNISLADRGVYRCVARNVAGRDELLYNVAIVQAPIILNGGTQQVIEGEVAKITCNAYGEPIPVITWQRNGVRVETGMRYIAEDKILTVIETRSSDSGIYVCVATNEAGTTQQAFTLEVLGNKNLHSLIFIASFSPRIVTTSPNESVVPINNPFSLKCGARGYPYPEITWTIDDQPVEEELKGRFSIADDGTLFIEKVAKKAVHTFKCTATNDAGTDEKEYMVKLISSFLCRLIISNGHFIINVLVSIIPVHYHLSFFNQHCYCVRRLCFYFSIPSEYIFESPVFQLRR</sequence>
<dbReference type="InterPro" id="IPR003599">
    <property type="entry name" value="Ig_sub"/>
</dbReference>
<dbReference type="FunFam" id="2.60.40.10:FF:000032">
    <property type="entry name" value="palladin isoform X1"/>
    <property type="match status" value="2"/>
</dbReference>
<feature type="compositionally biased region" description="Basic and acidic residues" evidence="5">
    <location>
        <begin position="741"/>
        <end position="751"/>
    </location>
</feature>
<keyword evidence="2" id="KW-0677">Repeat</keyword>
<proteinExistence type="predicted"/>
<dbReference type="FunFam" id="2.60.40.10:FF:000503">
    <property type="entry name" value="Hemicentin 1"/>
    <property type="match status" value="1"/>
</dbReference>
<feature type="domain" description="Ig-like" evidence="6">
    <location>
        <begin position="1043"/>
        <end position="1133"/>
    </location>
</feature>
<feature type="domain" description="Ig-like" evidence="6">
    <location>
        <begin position="1"/>
        <end position="102"/>
    </location>
</feature>
<dbReference type="Pfam" id="PF13927">
    <property type="entry name" value="Ig_3"/>
    <property type="match status" value="1"/>
</dbReference>
<evidence type="ECO:0000313" key="9">
    <source>
        <dbReference type="WBParaSite" id="ASIM_0001537001-mRNA-1"/>
    </source>
</evidence>
<evidence type="ECO:0000256" key="2">
    <source>
        <dbReference type="ARBA" id="ARBA00022737"/>
    </source>
</evidence>
<evidence type="ECO:0000256" key="3">
    <source>
        <dbReference type="ARBA" id="ARBA00023157"/>
    </source>
</evidence>
<dbReference type="InterPro" id="IPR036179">
    <property type="entry name" value="Ig-like_dom_sf"/>
</dbReference>
<evidence type="ECO:0000256" key="1">
    <source>
        <dbReference type="ARBA" id="ARBA00022729"/>
    </source>
</evidence>
<reference evidence="7 8" key="2">
    <citation type="submission" date="2018-11" db="EMBL/GenBank/DDBJ databases">
        <authorList>
            <consortium name="Pathogen Informatics"/>
        </authorList>
    </citation>
    <scope>NUCLEOTIDE SEQUENCE [LARGE SCALE GENOMIC DNA]</scope>
</reference>
<dbReference type="PROSITE" id="PS50835">
    <property type="entry name" value="IG_LIKE"/>
    <property type="match status" value="8"/>
</dbReference>
<dbReference type="PANTHER" id="PTHR45080:SF8">
    <property type="entry name" value="IG-LIKE DOMAIN-CONTAINING PROTEIN"/>
    <property type="match status" value="1"/>
</dbReference>
<feature type="domain" description="Ig-like" evidence="6">
    <location>
        <begin position="800"/>
        <end position="947"/>
    </location>
</feature>
<evidence type="ECO:0000313" key="8">
    <source>
        <dbReference type="Proteomes" id="UP000267096"/>
    </source>
</evidence>
<keyword evidence="1" id="KW-0732">Signal</keyword>
<feature type="domain" description="Ig-like" evidence="6">
    <location>
        <begin position="1239"/>
        <end position="1327"/>
    </location>
</feature>
<dbReference type="GO" id="GO:0007156">
    <property type="term" value="P:homophilic cell adhesion via plasma membrane adhesion molecules"/>
    <property type="evidence" value="ECO:0007669"/>
    <property type="project" value="TreeGrafter"/>
</dbReference>
<feature type="compositionally biased region" description="Basic and acidic residues" evidence="5">
    <location>
        <begin position="618"/>
        <end position="641"/>
    </location>
</feature>
<reference evidence="9" key="1">
    <citation type="submission" date="2016-04" db="UniProtKB">
        <authorList>
            <consortium name="WormBaseParasite"/>
        </authorList>
    </citation>
    <scope>IDENTIFICATION</scope>
</reference>
<dbReference type="SMART" id="SM00408">
    <property type="entry name" value="IGc2"/>
    <property type="match status" value="8"/>
</dbReference>
<keyword evidence="3" id="KW-1015">Disulfide bond</keyword>
<dbReference type="GO" id="GO:0005886">
    <property type="term" value="C:plasma membrane"/>
    <property type="evidence" value="ECO:0007669"/>
    <property type="project" value="TreeGrafter"/>
</dbReference>
<evidence type="ECO:0000313" key="7">
    <source>
        <dbReference type="EMBL" id="VDK53323.1"/>
    </source>
</evidence>
<feature type="domain" description="Ig-like" evidence="6">
    <location>
        <begin position="951"/>
        <end position="1039"/>
    </location>
</feature>
<feature type="compositionally biased region" description="Basic residues" evidence="5">
    <location>
        <begin position="687"/>
        <end position="706"/>
    </location>
</feature>
<evidence type="ECO:0000259" key="6">
    <source>
        <dbReference type="PROSITE" id="PS50835"/>
    </source>
</evidence>
<organism evidence="9">
    <name type="scientific">Anisakis simplex</name>
    <name type="common">Herring worm</name>
    <dbReference type="NCBI Taxonomy" id="6269"/>
    <lineage>
        <taxon>Eukaryota</taxon>
        <taxon>Metazoa</taxon>
        <taxon>Ecdysozoa</taxon>
        <taxon>Nematoda</taxon>
        <taxon>Chromadorea</taxon>
        <taxon>Rhabditida</taxon>
        <taxon>Spirurina</taxon>
        <taxon>Ascaridomorpha</taxon>
        <taxon>Ascaridoidea</taxon>
        <taxon>Anisakidae</taxon>
        <taxon>Anisakis</taxon>
        <taxon>Anisakis simplex complex</taxon>
    </lineage>
</organism>
<keyword evidence="4" id="KW-0393">Immunoglobulin domain</keyword>
<feature type="domain" description="Ig-like" evidence="6">
    <location>
        <begin position="107"/>
        <end position="196"/>
    </location>
</feature>
<dbReference type="InterPro" id="IPR003598">
    <property type="entry name" value="Ig_sub2"/>
</dbReference>
<feature type="compositionally biased region" description="Basic and acidic residues" evidence="5">
    <location>
        <begin position="587"/>
        <end position="609"/>
    </location>
</feature>
<dbReference type="PANTHER" id="PTHR45080">
    <property type="entry name" value="CONTACTIN 5"/>
    <property type="match status" value="1"/>
</dbReference>
<keyword evidence="8" id="KW-1185">Reference proteome</keyword>
<evidence type="ECO:0000256" key="5">
    <source>
        <dbReference type="SAM" id="MobiDB-lite"/>
    </source>
</evidence>